<keyword evidence="2" id="KW-1185">Reference proteome</keyword>
<dbReference type="Proteomes" id="UP001162483">
    <property type="component" value="Unassembled WGS sequence"/>
</dbReference>
<accession>A0ABN9DN68</accession>
<name>A0ABN9DN68_9NEOB</name>
<dbReference type="EMBL" id="CATNWA010014625">
    <property type="protein sequence ID" value="CAI9574061.1"/>
    <property type="molecule type" value="Genomic_DNA"/>
</dbReference>
<comment type="caution">
    <text evidence="1">The sequence shown here is derived from an EMBL/GenBank/DDBJ whole genome shotgun (WGS) entry which is preliminary data.</text>
</comment>
<organism evidence="1 2">
    <name type="scientific">Staurois parvus</name>
    <dbReference type="NCBI Taxonomy" id="386267"/>
    <lineage>
        <taxon>Eukaryota</taxon>
        <taxon>Metazoa</taxon>
        <taxon>Chordata</taxon>
        <taxon>Craniata</taxon>
        <taxon>Vertebrata</taxon>
        <taxon>Euteleostomi</taxon>
        <taxon>Amphibia</taxon>
        <taxon>Batrachia</taxon>
        <taxon>Anura</taxon>
        <taxon>Neobatrachia</taxon>
        <taxon>Ranoidea</taxon>
        <taxon>Ranidae</taxon>
        <taxon>Staurois</taxon>
    </lineage>
</organism>
<sequence length="174" mass="20755">MGTIKVAICSRDSEQNYEWLIDFLEQRMCRRTKIKARPVFINNTASQFHQEVSGYDFAILYHTKKRGRINITNVTGSLYDDELKFLHRRFRGKNVVVIDDLENSEDSEKQRILDEQDDLRTYASGVFLFTQRDKNQTENPLKKMENNNVQKNLKKLRKYIKKSKRRGDPSRFRE</sequence>
<gene>
    <name evidence="1" type="ORF">SPARVUS_LOCUS7870587</name>
</gene>
<reference evidence="1" key="1">
    <citation type="submission" date="2023-05" db="EMBL/GenBank/DDBJ databases">
        <authorList>
            <person name="Stuckert A."/>
        </authorList>
    </citation>
    <scope>NUCLEOTIDE SEQUENCE</scope>
</reference>
<protein>
    <submittedName>
        <fullName evidence="1">Uncharacterized protein</fullName>
    </submittedName>
</protein>
<feature type="non-terminal residue" evidence="1">
    <location>
        <position position="174"/>
    </location>
</feature>
<proteinExistence type="predicted"/>
<evidence type="ECO:0000313" key="1">
    <source>
        <dbReference type="EMBL" id="CAI9574061.1"/>
    </source>
</evidence>
<evidence type="ECO:0000313" key="2">
    <source>
        <dbReference type="Proteomes" id="UP001162483"/>
    </source>
</evidence>